<feature type="transmembrane region" description="Helical" evidence="1">
    <location>
        <begin position="201"/>
        <end position="221"/>
    </location>
</feature>
<feature type="transmembrane region" description="Helical" evidence="1">
    <location>
        <begin position="344"/>
        <end position="364"/>
    </location>
</feature>
<feature type="transmembrane region" description="Helical" evidence="1">
    <location>
        <begin position="12"/>
        <end position="32"/>
    </location>
</feature>
<evidence type="ECO:0000256" key="1">
    <source>
        <dbReference type="SAM" id="Phobius"/>
    </source>
</evidence>
<dbReference type="Pfam" id="PF13231">
    <property type="entry name" value="PMT_2"/>
    <property type="match status" value="1"/>
</dbReference>
<dbReference type="AlphaFoldDB" id="A0A855IQK0"/>
<reference evidence="4" key="1">
    <citation type="submission" date="2016-07" db="EMBL/GenBank/DDBJ databases">
        <title>Nontailed viruses are major unrecognized killers of bacteria in the ocean.</title>
        <authorList>
            <person name="Kauffman K."/>
            <person name="Hussain F."/>
            <person name="Yang J."/>
            <person name="Arevalo P."/>
            <person name="Brown J."/>
            <person name="Cutler M."/>
            <person name="Kelly L."/>
            <person name="Polz M.F."/>
        </authorList>
    </citation>
    <scope>NUCLEOTIDE SEQUENCE [LARGE SCALE GENOMIC DNA]</scope>
    <source>
        <strain evidence="4">10N.261.48.A1</strain>
    </source>
</reference>
<feature type="transmembrane region" description="Helical" evidence="1">
    <location>
        <begin position="291"/>
        <end position="309"/>
    </location>
</feature>
<feature type="transmembrane region" description="Helical" evidence="1">
    <location>
        <begin position="80"/>
        <end position="99"/>
    </location>
</feature>
<name>A0A855IQK0_9VIBR</name>
<dbReference type="Proteomes" id="UP000235554">
    <property type="component" value="Unassembled WGS sequence"/>
</dbReference>
<organism evidence="3 4">
    <name type="scientific">Vibrio lentus</name>
    <dbReference type="NCBI Taxonomy" id="136468"/>
    <lineage>
        <taxon>Bacteria</taxon>
        <taxon>Pseudomonadati</taxon>
        <taxon>Pseudomonadota</taxon>
        <taxon>Gammaproteobacteria</taxon>
        <taxon>Vibrionales</taxon>
        <taxon>Vibrionaceae</taxon>
        <taxon>Vibrio</taxon>
    </lineage>
</organism>
<comment type="caution">
    <text evidence="3">The sequence shown here is derived from an EMBL/GenBank/DDBJ whole genome shotgun (WGS) entry which is preliminary data.</text>
</comment>
<keyword evidence="1" id="KW-0812">Transmembrane</keyword>
<accession>A0A855IQK0</accession>
<feature type="domain" description="Glycosyltransferase RgtA/B/C/D-like" evidence="2">
    <location>
        <begin position="70"/>
        <end position="209"/>
    </location>
</feature>
<gene>
    <name evidence="3" type="ORF">BCT50_05695</name>
</gene>
<feature type="transmembrane region" description="Helical" evidence="1">
    <location>
        <begin position="259"/>
        <end position="279"/>
    </location>
</feature>
<protein>
    <recommendedName>
        <fullName evidence="2">Glycosyltransferase RgtA/B/C/D-like domain-containing protein</fullName>
    </recommendedName>
</protein>
<keyword evidence="1" id="KW-1133">Transmembrane helix</keyword>
<keyword evidence="1" id="KW-0472">Membrane</keyword>
<feature type="transmembrane region" description="Helical" evidence="1">
    <location>
        <begin position="105"/>
        <end position="126"/>
    </location>
</feature>
<evidence type="ECO:0000313" key="3">
    <source>
        <dbReference type="EMBL" id="PMM58923.1"/>
    </source>
</evidence>
<evidence type="ECO:0000259" key="2">
    <source>
        <dbReference type="Pfam" id="PF13231"/>
    </source>
</evidence>
<dbReference type="EMBL" id="MCZJ01000013">
    <property type="protein sequence ID" value="PMM58923.1"/>
    <property type="molecule type" value="Genomic_DNA"/>
</dbReference>
<feature type="transmembrane region" description="Helical" evidence="1">
    <location>
        <begin position="315"/>
        <end position="332"/>
    </location>
</feature>
<evidence type="ECO:0000313" key="4">
    <source>
        <dbReference type="Proteomes" id="UP000235554"/>
    </source>
</evidence>
<sequence length="549" mass="63516">MIERRVQRLINVGLFLCFIMYIFIAFNSVLINDDYMALYTMWLLSDGKEASVDFNIDSYTLLFDLLAPLYYIVGERIEIVYLYRILFIFLILIASNQIYLLIRIFFNSSVALITLIFILTTTAMFMRGLDLRPDLPILVLWLQILVVIYVKKDKPGTKMFLIGFLCSCALLFKFKAILIGVVIGIYLLAGISQPHFFKKTVVKVMAFVSGSCVCIMLFYFFGSEATFNIFLDTTQDLLLYSVNHTSENVSLRIKVLGRYFIQDTVFWLLSVSGFFIACLQFKKWDYQQQSCLLAMSFLLLLTILANPHYHAYNLVTLYPLMGVFCAFSINFLSSSRKISRETKIRLSIIVISISVIKGAIIHYYRDNQHQIALHQFIKNNTLYVDSVFAYEGLGLFRPSTYHWRTSAIKINNYWEGRYNVWQEILSEKPILVLESYRIPEWLLQEDRVSLYTHYVEIAPHVLTLGFSNGSNIEGNILREGLYKVTNSDGEICLLDEKRYFSGESLWLKAGPHTLSTEIGICTIQWNFTKGALEELKRSNSRSKPYLYSP</sequence>
<proteinExistence type="predicted"/>
<dbReference type="InterPro" id="IPR038731">
    <property type="entry name" value="RgtA/B/C-like"/>
</dbReference>
<feature type="transmembrane region" description="Helical" evidence="1">
    <location>
        <begin position="162"/>
        <end position="189"/>
    </location>
</feature>